<evidence type="ECO:0000313" key="4">
    <source>
        <dbReference type="Proteomes" id="UP000198546"/>
    </source>
</evidence>
<protein>
    <submittedName>
        <fullName evidence="3">Uncharacterized protein</fullName>
    </submittedName>
</protein>
<dbReference type="AlphaFoldDB" id="A0A1G7CJE0"/>
<keyword evidence="2" id="KW-0472">Membrane</keyword>
<feature type="compositionally biased region" description="Polar residues" evidence="1">
    <location>
        <begin position="1"/>
        <end position="12"/>
    </location>
</feature>
<feature type="region of interest" description="Disordered" evidence="1">
    <location>
        <begin position="1"/>
        <end position="40"/>
    </location>
</feature>
<accession>A0A1G7CJE0</accession>
<name>A0A1G7CJE0_9ACTN</name>
<evidence type="ECO:0000256" key="2">
    <source>
        <dbReference type="SAM" id="Phobius"/>
    </source>
</evidence>
<dbReference type="EMBL" id="LT629688">
    <property type="protein sequence ID" value="SDE39514.1"/>
    <property type="molecule type" value="Genomic_DNA"/>
</dbReference>
<keyword evidence="4" id="KW-1185">Reference proteome</keyword>
<keyword evidence="2" id="KW-0812">Transmembrane</keyword>
<dbReference type="Proteomes" id="UP000198546">
    <property type="component" value="Chromosome i"/>
</dbReference>
<feature type="compositionally biased region" description="Low complexity" evidence="1">
    <location>
        <begin position="13"/>
        <end position="26"/>
    </location>
</feature>
<proteinExistence type="predicted"/>
<reference evidence="3 4" key="1">
    <citation type="submission" date="2016-10" db="EMBL/GenBank/DDBJ databases">
        <authorList>
            <person name="de Groot N.N."/>
        </authorList>
    </citation>
    <scope>NUCLEOTIDE SEQUENCE [LARGE SCALE GENOMIC DNA]</scope>
    <source>
        <strain evidence="3 4">MON 2.2</strain>
    </source>
</reference>
<feature type="transmembrane region" description="Helical" evidence="2">
    <location>
        <begin position="75"/>
        <end position="99"/>
    </location>
</feature>
<gene>
    <name evidence="3" type="ORF">SAMN04489747_3292</name>
</gene>
<dbReference type="RefSeq" id="WP_090595022.1">
    <property type="nucleotide sequence ID" value="NZ_LT629688.1"/>
</dbReference>
<sequence>MSTTTAPRSQGATRPTRTRPQVRPGRSVQGRPGGVRAPRLAAAAPVSRACHVEVPMVLTPPVSLAAGWQLTARGAAALTVTTGVLMVLALLVMVSRFVAVTA</sequence>
<evidence type="ECO:0000256" key="1">
    <source>
        <dbReference type="SAM" id="MobiDB-lite"/>
    </source>
</evidence>
<keyword evidence="2" id="KW-1133">Transmembrane helix</keyword>
<evidence type="ECO:0000313" key="3">
    <source>
        <dbReference type="EMBL" id="SDE39514.1"/>
    </source>
</evidence>
<organism evidence="3 4">
    <name type="scientific">Auraticoccus monumenti</name>
    <dbReference type="NCBI Taxonomy" id="675864"/>
    <lineage>
        <taxon>Bacteria</taxon>
        <taxon>Bacillati</taxon>
        <taxon>Actinomycetota</taxon>
        <taxon>Actinomycetes</taxon>
        <taxon>Propionibacteriales</taxon>
        <taxon>Propionibacteriaceae</taxon>
        <taxon>Auraticoccus</taxon>
    </lineage>
</organism>